<proteinExistence type="predicted"/>
<evidence type="ECO:0000256" key="1">
    <source>
        <dbReference type="SAM" id="Phobius"/>
    </source>
</evidence>
<sequence length="235" mass="24415">MRAGHAGAMMLPVDASWGSVLTKLVALAAVIALSPITVVPAVLVLHAPRPRPTSLAFLAGWVLGLAALIAVFVSGSGLLEGLHKAPPTWASWARVVLGSALTALGGYQWLTRHRHGSMPRWMRSFATLTPTRAGVTAAVLVVLRPEVLILCAAAGLAVGSSSLNAAGQLLAAAVFVVIAASTVAIPILAYAGAGERLDDPLERLKVWMEENHATLLAIILVLIGLMVLYNGIHAL</sequence>
<feature type="transmembrane region" description="Helical" evidence="1">
    <location>
        <begin position="20"/>
        <end position="43"/>
    </location>
</feature>
<dbReference type="Proteomes" id="UP000092207">
    <property type="component" value="Unassembled WGS sequence"/>
</dbReference>
<feature type="transmembrane region" description="Helical" evidence="1">
    <location>
        <begin position="169"/>
        <end position="192"/>
    </location>
</feature>
<evidence type="ECO:0000313" key="3">
    <source>
        <dbReference type="Proteomes" id="UP000092207"/>
    </source>
</evidence>
<feature type="transmembrane region" description="Helical" evidence="1">
    <location>
        <begin position="91"/>
        <end position="110"/>
    </location>
</feature>
<gene>
    <name evidence="2" type="ORF">A5679_14095</name>
</gene>
<feature type="transmembrane region" description="Helical" evidence="1">
    <location>
        <begin position="55"/>
        <end position="79"/>
    </location>
</feature>
<evidence type="ECO:0008006" key="4">
    <source>
        <dbReference type="Google" id="ProtNLM"/>
    </source>
</evidence>
<dbReference type="AlphaFoldDB" id="A0A1A2VUQ7"/>
<dbReference type="InterPro" id="IPR021315">
    <property type="entry name" value="Gap/Sap"/>
</dbReference>
<keyword evidence="1" id="KW-0812">Transmembrane</keyword>
<feature type="transmembrane region" description="Helical" evidence="1">
    <location>
        <begin position="131"/>
        <end position="157"/>
    </location>
</feature>
<keyword evidence="1" id="KW-1133">Transmembrane helix</keyword>
<protein>
    <recommendedName>
        <fullName evidence="4">GAP family protein</fullName>
    </recommendedName>
</protein>
<name>A0A1A2VUQ7_MYCSC</name>
<organism evidence="2 3">
    <name type="scientific">Mycobacterium scrofulaceum</name>
    <dbReference type="NCBI Taxonomy" id="1783"/>
    <lineage>
        <taxon>Bacteria</taxon>
        <taxon>Bacillati</taxon>
        <taxon>Actinomycetota</taxon>
        <taxon>Actinomycetes</taxon>
        <taxon>Mycobacteriales</taxon>
        <taxon>Mycobacteriaceae</taxon>
        <taxon>Mycobacterium</taxon>
    </lineage>
</organism>
<keyword evidence="1" id="KW-0472">Membrane</keyword>
<accession>A0A1A2VUQ7</accession>
<dbReference type="Pfam" id="PF11139">
    <property type="entry name" value="SfLAP"/>
    <property type="match status" value="1"/>
</dbReference>
<reference evidence="2 3" key="1">
    <citation type="submission" date="2016-06" db="EMBL/GenBank/DDBJ databases">
        <authorList>
            <person name="Kjaerup R.B."/>
            <person name="Dalgaard T.S."/>
            <person name="Juul-Madsen H.R."/>
        </authorList>
    </citation>
    <scope>NUCLEOTIDE SEQUENCE [LARGE SCALE GENOMIC DNA]</scope>
    <source>
        <strain evidence="2 3">E2838</strain>
    </source>
</reference>
<feature type="transmembrane region" description="Helical" evidence="1">
    <location>
        <begin position="213"/>
        <end position="232"/>
    </location>
</feature>
<comment type="caution">
    <text evidence="2">The sequence shown here is derived from an EMBL/GenBank/DDBJ whole genome shotgun (WGS) entry which is preliminary data.</text>
</comment>
<dbReference type="EMBL" id="LZJY01000160">
    <property type="protein sequence ID" value="OBI05074.1"/>
    <property type="molecule type" value="Genomic_DNA"/>
</dbReference>
<evidence type="ECO:0000313" key="2">
    <source>
        <dbReference type="EMBL" id="OBI05074.1"/>
    </source>
</evidence>